<dbReference type="EMBL" id="LT629785">
    <property type="protein sequence ID" value="SDT97739.1"/>
    <property type="molecule type" value="Genomic_DNA"/>
</dbReference>
<dbReference type="RefSeq" id="WP_090193393.1">
    <property type="nucleotide sequence ID" value="NZ_LT629785.1"/>
</dbReference>
<feature type="domain" description="SPOR" evidence="2">
    <location>
        <begin position="106"/>
        <end position="181"/>
    </location>
</feature>
<keyword evidence="1" id="KW-0812">Transmembrane</keyword>
<dbReference type="InterPro" id="IPR007730">
    <property type="entry name" value="SPOR-like_dom"/>
</dbReference>
<protein>
    <submittedName>
        <fullName evidence="3">DedD protein</fullName>
    </submittedName>
</protein>
<dbReference type="AlphaFoldDB" id="A0A1H2ERS3"/>
<organism evidence="3 4">
    <name type="scientific">Pseudomonas pohangensis</name>
    <dbReference type="NCBI Taxonomy" id="364197"/>
    <lineage>
        <taxon>Bacteria</taxon>
        <taxon>Pseudomonadati</taxon>
        <taxon>Pseudomonadota</taxon>
        <taxon>Gammaproteobacteria</taxon>
        <taxon>Pseudomonadales</taxon>
        <taxon>Pseudomonadaceae</taxon>
        <taxon>Pseudomonas</taxon>
    </lineage>
</organism>
<feature type="transmembrane region" description="Helical" evidence="1">
    <location>
        <begin position="12"/>
        <end position="30"/>
    </location>
</feature>
<dbReference type="GO" id="GO:0032506">
    <property type="term" value="P:cytokinetic process"/>
    <property type="evidence" value="ECO:0007669"/>
    <property type="project" value="TreeGrafter"/>
</dbReference>
<dbReference type="GO" id="GO:0030428">
    <property type="term" value="C:cell septum"/>
    <property type="evidence" value="ECO:0007669"/>
    <property type="project" value="TreeGrafter"/>
</dbReference>
<dbReference type="SUPFAM" id="SSF110997">
    <property type="entry name" value="Sporulation related repeat"/>
    <property type="match status" value="1"/>
</dbReference>
<dbReference type="GO" id="GO:0032153">
    <property type="term" value="C:cell division site"/>
    <property type="evidence" value="ECO:0007669"/>
    <property type="project" value="TreeGrafter"/>
</dbReference>
<evidence type="ECO:0000256" key="1">
    <source>
        <dbReference type="SAM" id="Phobius"/>
    </source>
</evidence>
<name>A0A1H2ERS3_9PSED</name>
<keyword evidence="1" id="KW-0472">Membrane</keyword>
<dbReference type="InterPro" id="IPR036680">
    <property type="entry name" value="SPOR-like_sf"/>
</dbReference>
<dbReference type="PROSITE" id="PS51724">
    <property type="entry name" value="SPOR"/>
    <property type="match status" value="1"/>
</dbReference>
<sequence>MAALDKNLKQRIVGALVLVALAVIFLPMLFSRPDDLRQVVVDAPPMPSTPEMLPVKQEPVIVPEAEPLPDEPQAAEVDLPVSPEVATPAPEESPAAAPPVSRLDANSLPVTWSVQLASLATRASAEDLQKKLRSKGYNAYVRTFEDKNRVLVGPVVDRAEADRLRDLLDRQMKLKGFIVRFEPEPL</sequence>
<proteinExistence type="predicted"/>
<gene>
    <name evidence="3" type="ORF">SAMN05216296_1016</name>
</gene>
<dbReference type="PANTHER" id="PTHR38687:SF1">
    <property type="entry name" value="CELL DIVISION PROTEIN DEDD"/>
    <property type="match status" value="1"/>
</dbReference>
<reference evidence="4" key="1">
    <citation type="submission" date="2016-10" db="EMBL/GenBank/DDBJ databases">
        <authorList>
            <person name="Varghese N."/>
            <person name="Submissions S."/>
        </authorList>
    </citation>
    <scope>NUCLEOTIDE SEQUENCE [LARGE SCALE GENOMIC DNA]</scope>
    <source>
        <strain evidence="4">DSM 17875</strain>
    </source>
</reference>
<dbReference type="Pfam" id="PF05036">
    <property type="entry name" value="SPOR"/>
    <property type="match status" value="1"/>
</dbReference>
<dbReference type="STRING" id="364197.SAMN05216296_1016"/>
<dbReference type="InterPro" id="IPR052521">
    <property type="entry name" value="Cell_div_SPOR-domain"/>
</dbReference>
<accession>A0A1H2ERS3</accession>
<keyword evidence="4" id="KW-1185">Reference proteome</keyword>
<dbReference type="OrthoDB" id="7069135at2"/>
<evidence type="ECO:0000313" key="4">
    <source>
        <dbReference type="Proteomes" id="UP000243232"/>
    </source>
</evidence>
<evidence type="ECO:0000313" key="3">
    <source>
        <dbReference type="EMBL" id="SDT97739.1"/>
    </source>
</evidence>
<dbReference type="Proteomes" id="UP000243232">
    <property type="component" value="Chromosome I"/>
</dbReference>
<evidence type="ECO:0000259" key="2">
    <source>
        <dbReference type="PROSITE" id="PS51724"/>
    </source>
</evidence>
<dbReference type="PANTHER" id="PTHR38687">
    <property type="entry name" value="CELL DIVISION PROTEIN DEDD-RELATED"/>
    <property type="match status" value="1"/>
</dbReference>
<dbReference type="GO" id="GO:0042834">
    <property type="term" value="F:peptidoglycan binding"/>
    <property type="evidence" value="ECO:0007669"/>
    <property type="project" value="InterPro"/>
</dbReference>
<dbReference type="Gene3D" id="3.30.70.1070">
    <property type="entry name" value="Sporulation related repeat"/>
    <property type="match status" value="1"/>
</dbReference>
<keyword evidence="1" id="KW-1133">Transmembrane helix</keyword>